<organism evidence="1 2">
    <name type="scientific">Cellulophaga algicola (strain DSM 14237 / IC166 / ACAM 630)</name>
    <dbReference type="NCBI Taxonomy" id="688270"/>
    <lineage>
        <taxon>Bacteria</taxon>
        <taxon>Pseudomonadati</taxon>
        <taxon>Bacteroidota</taxon>
        <taxon>Flavobacteriia</taxon>
        <taxon>Flavobacteriales</taxon>
        <taxon>Flavobacteriaceae</taxon>
        <taxon>Cellulophaga</taxon>
    </lineage>
</organism>
<dbReference type="Proteomes" id="UP000008634">
    <property type="component" value="Chromosome"/>
</dbReference>
<evidence type="ECO:0000313" key="2">
    <source>
        <dbReference type="Proteomes" id="UP000008634"/>
    </source>
</evidence>
<protein>
    <submittedName>
        <fullName evidence="1">Uncharacterized protein</fullName>
    </submittedName>
</protein>
<dbReference type="RefSeq" id="WP_013551124.1">
    <property type="nucleotide sequence ID" value="NC_014934.1"/>
</dbReference>
<keyword evidence="2" id="KW-1185">Reference proteome</keyword>
<accession>E6X7G8</accession>
<dbReference type="AlphaFoldDB" id="E6X7G8"/>
<proteinExistence type="predicted"/>
<dbReference type="OrthoDB" id="2972467at2"/>
<dbReference type="STRING" id="688270.Celal_2359"/>
<dbReference type="HOGENOM" id="CLU_1183306_0_0_10"/>
<reference evidence="1 2" key="1">
    <citation type="journal article" date="2010" name="Stand. Genomic Sci.">
        <title>Complete genome sequence of Cellulophaga algicola type strain (IC166).</title>
        <authorList>
            <person name="Abt B."/>
            <person name="Lu M."/>
            <person name="Misra M."/>
            <person name="Han C."/>
            <person name="Nolan M."/>
            <person name="Lucas S."/>
            <person name="Hammon N."/>
            <person name="Deshpande S."/>
            <person name="Cheng J.F."/>
            <person name="Tapia R."/>
            <person name="Goodwin L."/>
            <person name="Pitluck S."/>
            <person name="Liolios K."/>
            <person name="Pagani I."/>
            <person name="Ivanova N."/>
            <person name="Mavromatis K."/>
            <person name="Ovchinikova G."/>
            <person name="Pati A."/>
            <person name="Chen A."/>
            <person name="Palaniappan K."/>
            <person name="Land M."/>
            <person name="Hauser L."/>
            <person name="Chang Y.J."/>
            <person name="Jeffries C.D."/>
            <person name="Detter J.C."/>
            <person name="Brambilla E."/>
            <person name="Rohde M."/>
            <person name="Tindall B.J."/>
            <person name="Goker M."/>
            <person name="Woyke T."/>
            <person name="Bristow J."/>
            <person name="Eisen J.A."/>
            <person name="Markowitz V."/>
            <person name="Hugenholtz P."/>
            <person name="Kyrpides N.C."/>
            <person name="Klenk H.P."/>
            <person name="Lapidus A."/>
        </authorList>
    </citation>
    <scope>NUCLEOTIDE SEQUENCE [LARGE SCALE GENOMIC DNA]</scope>
    <source>
        <strain evidence="2">DSM 14237 / IC166 / ACAM 630</strain>
    </source>
</reference>
<evidence type="ECO:0000313" key="1">
    <source>
        <dbReference type="EMBL" id="ADV49650.1"/>
    </source>
</evidence>
<sequence>MYEYVTPNAYLSVIIGNGMQEYTISHFNASTGGVTSFGGAYYNGKDFNEKDYPEVGTGESFVPILDSGKQAYYDFQDGDHGWRALNTGMAISDVFLVKSVFSGLWKAVLSKGVVGGTKRYFGYGMSHEYGASVARWKRMGVDMSGKKHHWAISRELMERQPWLKQIGNQTWNLKRFGSIASHMRWGHGNAFPSEELSRIIYWKLAYPISSAPWWFRLGGISTGGRLYQNIERDE</sequence>
<name>E6X7G8_CELAD</name>
<dbReference type="KEGG" id="cao:Celal_2359"/>
<gene>
    <name evidence="1" type="ordered locus">Celal_2359</name>
</gene>
<dbReference type="EMBL" id="CP002453">
    <property type="protein sequence ID" value="ADV49650.1"/>
    <property type="molecule type" value="Genomic_DNA"/>
</dbReference>